<accession>A0A0F9LV06</accession>
<dbReference type="Gene3D" id="3.30.1380.10">
    <property type="match status" value="1"/>
</dbReference>
<comment type="caution">
    <text evidence="2">The sequence shown here is derived from an EMBL/GenBank/DDBJ whole genome shotgun (WGS) entry which is preliminary data.</text>
</comment>
<dbReference type="InterPro" id="IPR009045">
    <property type="entry name" value="Zn_M74/Hedgehog-like"/>
</dbReference>
<protein>
    <recommendedName>
        <fullName evidence="1">Peptidase M15C domain-containing protein</fullName>
    </recommendedName>
</protein>
<dbReference type="InterPro" id="IPR039561">
    <property type="entry name" value="Peptidase_M15C"/>
</dbReference>
<proteinExistence type="predicted"/>
<dbReference type="Pfam" id="PF13539">
    <property type="entry name" value="Peptidase_M15_4"/>
    <property type="match status" value="1"/>
</dbReference>
<dbReference type="SUPFAM" id="SSF55166">
    <property type="entry name" value="Hedgehog/DD-peptidase"/>
    <property type="match status" value="1"/>
</dbReference>
<feature type="domain" description="Peptidase M15C" evidence="1">
    <location>
        <begin position="50"/>
        <end position="115"/>
    </location>
</feature>
<organism evidence="2">
    <name type="scientific">marine sediment metagenome</name>
    <dbReference type="NCBI Taxonomy" id="412755"/>
    <lineage>
        <taxon>unclassified sequences</taxon>
        <taxon>metagenomes</taxon>
        <taxon>ecological metagenomes</taxon>
    </lineage>
</organism>
<reference evidence="2" key="1">
    <citation type="journal article" date="2015" name="Nature">
        <title>Complex archaea that bridge the gap between prokaryotes and eukaryotes.</title>
        <authorList>
            <person name="Spang A."/>
            <person name="Saw J.H."/>
            <person name="Jorgensen S.L."/>
            <person name="Zaremba-Niedzwiedzka K."/>
            <person name="Martijn J."/>
            <person name="Lind A.E."/>
            <person name="van Eijk R."/>
            <person name="Schleper C."/>
            <person name="Guy L."/>
            <person name="Ettema T.J."/>
        </authorList>
    </citation>
    <scope>NUCLEOTIDE SEQUENCE</scope>
</reference>
<gene>
    <name evidence="2" type="ORF">LCGC14_1169970</name>
</gene>
<dbReference type="EMBL" id="LAZR01005770">
    <property type="protein sequence ID" value="KKM97253.1"/>
    <property type="molecule type" value="Genomic_DNA"/>
</dbReference>
<dbReference type="GO" id="GO:0008233">
    <property type="term" value="F:peptidase activity"/>
    <property type="evidence" value="ECO:0007669"/>
    <property type="project" value="InterPro"/>
</dbReference>
<evidence type="ECO:0000313" key="2">
    <source>
        <dbReference type="EMBL" id="KKM97253.1"/>
    </source>
</evidence>
<dbReference type="AlphaFoldDB" id="A0A0F9LV06"/>
<sequence length="118" mass="13589">MASLSDTQFDFLQDVYMLLACIMSQGWKVTFGEVARPIEMQEIYVRTGRSKTMNSQHIPRLAIDLNFFKPTPGGGTEYVCTKEAIQGFGDYWEGLNPKNSWGGNWNSFKDTPHFQRRR</sequence>
<name>A0A0F9LV06_9ZZZZ</name>
<evidence type="ECO:0000259" key="1">
    <source>
        <dbReference type="Pfam" id="PF13539"/>
    </source>
</evidence>